<sequence length="63" mass="7360">MWFGGCDRIKRETTGQPVISRFASSRKTVKVSLEGFLICERYGMVKNAFLMFINHRWMPTRSS</sequence>
<dbReference type="EMBL" id="MNCJ02000330">
    <property type="protein sequence ID" value="KAF5765643.1"/>
    <property type="molecule type" value="Genomic_DNA"/>
</dbReference>
<keyword evidence="3" id="KW-1185">Reference proteome</keyword>
<evidence type="ECO:0000313" key="2">
    <source>
        <dbReference type="EMBL" id="OTF95633.1"/>
    </source>
</evidence>
<evidence type="ECO:0000313" key="1">
    <source>
        <dbReference type="EMBL" id="KAF5765643.1"/>
    </source>
</evidence>
<name>A0A251SA60_HELAN</name>
<protein>
    <submittedName>
        <fullName evidence="2">Uncharacterized protein</fullName>
    </submittedName>
</protein>
<gene>
    <name evidence="2" type="ORF">HannXRQ_Chr15g0485261</name>
    <name evidence="1" type="ORF">HanXRQr2_Chr15g0706191</name>
</gene>
<reference evidence="1" key="3">
    <citation type="submission" date="2020-06" db="EMBL/GenBank/DDBJ databases">
        <title>Helianthus annuus Genome sequencing and assembly Release 2.</title>
        <authorList>
            <person name="Gouzy J."/>
            <person name="Langlade N."/>
            <person name="Munos S."/>
        </authorList>
    </citation>
    <scope>NUCLEOTIDE SEQUENCE</scope>
    <source>
        <tissue evidence="1">Leaves</tissue>
    </source>
</reference>
<dbReference type="EMBL" id="CM007904">
    <property type="protein sequence ID" value="OTF95633.1"/>
    <property type="molecule type" value="Genomic_DNA"/>
</dbReference>
<dbReference type="Proteomes" id="UP000215914">
    <property type="component" value="Chromosome 15"/>
</dbReference>
<dbReference type="AlphaFoldDB" id="A0A251SA60"/>
<dbReference type="InParanoid" id="A0A251SA60"/>
<organism evidence="2 3">
    <name type="scientific">Helianthus annuus</name>
    <name type="common">Common sunflower</name>
    <dbReference type="NCBI Taxonomy" id="4232"/>
    <lineage>
        <taxon>Eukaryota</taxon>
        <taxon>Viridiplantae</taxon>
        <taxon>Streptophyta</taxon>
        <taxon>Embryophyta</taxon>
        <taxon>Tracheophyta</taxon>
        <taxon>Spermatophyta</taxon>
        <taxon>Magnoliopsida</taxon>
        <taxon>eudicotyledons</taxon>
        <taxon>Gunneridae</taxon>
        <taxon>Pentapetalae</taxon>
        <taxon>asterids</taxon>
        <taxon>campanulids</taxon>
        <taxon>Asterales</taxon>
        <taxon>Asteraceae</taxon>
        <taxon>Asteroideae</taxon>
        <taxon>Heliantheae alliance</taxon>
        <taxon>Heliantheae</taxon>
        <taxon>Helianthus</taxon>
    </lineage>
</organism>
<accession>A0A251SA60</accession>
<reference evidence="2" key="2">
    <citation type="submission" date="2017-02" db="EMBL/GenBank/DDBJ databases">
        <title>Sunflower complete genome.</title>
        <authorList>
            <person name="Langlade N."/>
            <person name="Munos S."/>
        </authorList>
    </citation>
    <scope>NUCLEOTIDE SEQUENCE [LARGE SCALE GENOMIC DNA]</scope>
    <source>
        <tissue evidence="2">Leaves</tissue>
    </source>
</reference>
<reference evidence="1 3" key="1">
    <citation type="journal article" date="2017" name="Nature">
        <title>The sunflower genome provides insights into oil metabolism, flowering and Asterid evolution.</title>
        <authorList>
            <person name="Badouin H."/>
            <person name="Gouzy J."/>
            <person name="Grassa C.J."/>
            <person name="Murat F."/>
            <person name="Staton S.E."/>
            <person name="Cottret L."/>
            <person name="Lelandais-Briere C."/>
            <person name="Owens G.L."/>
            <person name="Carrere S."/>
            <person name="Mayjonade B."/>
            <person name="Legrand L."/>
            <person name="Gill N."/>
            <person name="Kane N.C."/>
            <person name="Bowers J.E."/>
            <person name="Hubner S."/>
            <person name="Bellec A."/>
            <person name="Berard A."/>
            <person name="Berges H."/>
            <person name="Blanchet N."/>
            <person name="Boniface M.C."/>
            <person name="Brunel D."/>
            <person name="Catrice O."/>
            <person name="Chaidir N."/>
            <person name="Claudel C."/>
            <person name="Donnadieu C."/>
            <person name="Faraut T."/>
            <person name="Fievet G."/>
            <person name="Helmstetter N."/>
            <person name="King M."/>
            <person name="Knapp S.J."/>
            <person name="Lai Z."/>
            <person name="Le Paslier M.C."/>
            <person name="Lippi Y."/>
            <person name="Lorenzon L."/>
            <person name="Mandel J.R."/>
            <person name="Marage G."/>
            <person name="Marchand G."/>
            <person name="Marquand E."/>
            <person name="Bret-Mestries E."/>
            <person name="Morien E."/>
            <person name="Nambeesan S."/>
            <person name="Nguyen T."/>
            <person name="Pegot-Espagnet P."/>
            <person name="Pouilly N."/>
            <person name="Raftis F."/>
            <person name="Sallet E."/>
            <person name="Schiex T."/>
            <person name="Thomas J."/>
            <person name="Vandecasteele C."/>
            <person name="Vares D."/>
            <person name="Vear F."/>
            <person name="Vautrin S."/>
            <person name="Crespi M."/>
            <person name="Mangin B."/>
            <person name="Burke J.M."/>
            <person name="Salse J."/>
            <person name="Munos S."/>
            <person name="Vincourt P."/>
            <person name="Rieseberg L.H."/>
            <person name="Langlade N.B."/>
        </authorList>
    </citation>
    <scope>NUCLEOTIDE SEQUENCE [LARGE SCALE GENOMIC DNA]</scope>
    <source>
        <strain evidence="3">cv. SF193</strain>
        <tissue evidence="1">Leaves</tissue>
    </source>
</reference>
<evidence type="ECO:0000313" key="3">
    <source>
        <dbReference type="Proteomes" id="UP000215914"/>
    </source>
</evidence>
<proteinExistence type="predicted"/>
<dbReference type="Gramene" id="mRNA:HanXRQr2_Chr15g0706191">
    <property type="protein sequence ID" value="mRNA:HanXRQr2_Chr15g0706191"/>
    <property type="gene ID" value="HanXRQr2_Chr15g0706191"/>
</dbReference>